<evidence type="ECO:0000256" key="11">
    <source>
        <dbReference type="RuleBase" id="RU000581"/>
    </source>
</evidence>
<feature type="transmembrane region" description="Helical" evidence="12">
    <location>
        <begin position="20"/>
        <end position="39"/>
    </location>
</feature>
<evidence type="ECO:0000256" key="4">
    <source>
        <dbReference type="ARBA" id="ARBA00022692"/>
    </source>
</evidence>
<dbReference type="GO" id="GO:0004768">
    <property type="term" value="F:stearoyl-CoA 9-desaturase activity"/>
    <property type="evidence" value="ECO:0007669"/>
    <property type="project" value="TreeGrafter"/>
</dbReference>
<organism evidence="13 14">
    <name type="scientific">Mycena sanguinolenta</name>
    <dbReference type="NCBI Taxonomy" id="230812"/>
    <lineage>
        <taxon>Eukaryota</taxon>
        <taxon>Fungi</taxon>
        <taxon>Dikarya</taxon>
        <taxon>Basidiomycota</taxon>
        <taxon>Agaricomycotina</taxon>
        <taxon>Agaricomycetes</taxon>
        <taxon>Agaricomycetidae</taxon>
        <taxon>Agaricales</taxon>
        <taxon>Marasmiineae</taxon>
        <taxon>Mycenaceae</taxon>
        <taxon>Mycena</taxon>
    </lineage>
</organism>
<accession>A0A8H7DE73</accession>
<keyword evidence="6 12" id="KW-1133">Transmembrane helix</keyword>
<keyword evidence="3 11" id="KW-0444">Lipid biosynthesis</keyword>
<comment type="similarity">
    <text evidence="2 11">Belongs to the fatty acid desaturase type 1 family.</text>
</comment>
<evidence type="ECO:0000256" key="3">
    <source>
        <dbReference type="ARBA" id="ARBA00022516"/>
    </source>
</evidence>
<keyword evidence="9 12" id="KW-0472">Membrane</keyword>
<evidence type="ECO:0000256" key="12">
    <source>
        <dbReference type="SAM" id="Phobius"/>
    </source>
</evidence>
<keyword evidence="4 11" id="KW-0812">Transmembrane</keyword>
<dbReference type="Gene3D" id="3.40.50.1820">
    <property type="entry name" value="alpha/beta hydrolase"/>
    <property type="match status" value="1"/>
</dbReference>
<evidence type="ECO:0000256" key="9">
    <source>
        <dbReference type="ARBA" id="ARBA00023136"/>
    </source>
</evidence>
<dbReference type="SUPFAM" id="SSF53474">
    <property type="entry name" value="alpha/beta-Hydrolases"/>
    <property type="match status" value="1"/>
</dbReference>
<dbReference type="PRINTS" id="PR00075">
    <property type="entry name" value="FACDDSATRASE"/>
</dbReference>
<sequence length="307" mass="34450">MAVERQDWKGFPVVEGVRWFNLAVLVFTPLVAFYGILSVPLNGKTLVFSIAYYFFAELQQDIIAYGHIGLTTRPFLCSHFLFWVARVLSRVLVIGGHDLIALTTDGETDTDKDPYDSTRGLAWSHIGWILFKTKLRSGPVDISDLANDPLVKWSHRYYFPLAGIFGYIMPALIPVLWNDFWGGLCFSTAFRMTVAHHVSSPRVAYARLLKMVTYRGGLADPTVYSMMKFTVQRFPTHFIDGAISDFLPRAVKDEFLAEAIGGVQNLASFTLVPDAGHLVVQTHPTALAKVLLHVLTKQRDNLLQAKL</sequence>
<dbReference type="PANTHER" id="PTHR11351:SF31">
    <property type="entry name" value="DESATURASE 1, ISOFORM A-RELATED"/>
    <property type="match status" value="1"/>
</dbReference>
<keyword evidence="7 11" id="KW-0560">Oxidoreductase</keyword>
<evidence type="ECO:0000256" key="10">
    <source>
        <dbReference type="ARBA" id="ARBA00023160"/>
    </source>
</evidence>
<comment type="domain">
    <text evidence="11">The histidine box domains are involved in binding the catalytic metal ions.</text>
</comment>
<dbReference type="GO" id="GO:0006636">
    <property type="term" value="P:unsaturated fatty acid biosynthetic process"/>
    <property type="evidence" value="ECO:0007669"/>
    <property type="project" value="TreeGrafter"/>
</dbReference>
<keyword evidence="10 11" id="KW-0275">Fatty acid biosynthesis</keyword>
<dbReference type="PANTHER" id="PTHR11351">
    <property type="entry name" value="ACYL-COA DESATURASE"/>
    <property type="match status" value="1"/>
</dbReference>
<evidence type="ECO:0000256" key="5">
    <source>
        <dbReference type="ARBA" id="ARBA00022832"/>
    </source>
</evidence>
<name>A0A8H7DE73_9AGAR</name>
<dbReference type="GO" id="GO:0005506">
    <property type="term" value="F:iron ion binding"/>
    <property type="evidence" value="ECO:0007669"/>
    <property type="project" value="TreeGrafter"/>
</dbReference>
<dbReference type="OrthoDB" id="10260134at2759"/>
<evidence type="ECO:0000313" key="14">
    <source>
        <dbReference type="Proteomes" id="UP000623467"/>
    </source>
</evidence>
<dbReference type="EMBL" id="JACAZH010000004">
    <property type="protein sequence ID" value="KAF7371125.1"/>
    <property type="molecule type" value="Genomic_DNA"/>
</dbReference>
<comment type="caution">
    <text evidence="13">The sequence shown here is derived from an EMBL/GenBank/DDBJ whole genome shotgun (WGS) entry which is preliminary data.</text>
</comment>
<evidence type="ECO:0000313" key="13">
    <source>
        <dbReference type="EMBL" id="KAF7371125.1"/>
    </source>
</evidence>
<keyword evidence="5" id="KW-0276">Fatty acid metabolism</keyword>
<feature type="transmembrane region" description="Helical" evidence="12">
    <location>
        <begin position="157"/>
        <end position="177"/>
    </location>
</feature>
<dbReference type="Proteomes" id="UP000623467">
    <property type="component" value="Unassembled WGS sequence"/>
</dbReference>
<comment type="cofactor">
    <cofactor evidence="11">
        <name>Fe(2+)</name>
        <dbReference type="ChEBI" id="CHEBI:29033"/>
    </cofactor>
</comment>
<evidence type="ECO:0000256" key="8">
    <source>
        <dbReference type="ARBA" id="ARBA00023098"/>
    </source>
</evidence>
<proteinExistence type="inferred from homology"/>
<dbReference type="InterPro" id="IPR029058">
    <property type="entry name" value="AB_hydrolase_fold"/>
</dbReference>
<evidence type="ECO:0000256" key="7">
    <source>
        <dbReference type="ARBA" id="ARBA00023002"/>
    </source>
</evidence>
<keyword evidence="8" id="KW-0443">Lipid metabolism</keyword>
<dbReference type="AlphaFoldDB" id="A0A8H7DE73"/>
<dbReference type="GO" id="GO:0005789">
    <property type="term" value="C:endoplasmic reticulum membrane"/>
    <property type="evidence" value="ECO:0007669"/>
    <property type="project" value="TreeGrafter"/>
</dbReference>
<gene>
    <name evidence="13" type="ORF">MSAN_00747700</name>
</gene>
<dbReference type="InterPro" id="IPR015876">
    <property type="entry name" value="Acyl-CoA_DS"/>
</dbReference>
<comment type="subcellular location">
    <subcellularLocation>
        <location evidence="1">Membrane</location>
        <topology evidence="1">Multi-pass membrane protein</topology>
    </subcellularLocation>
</comment>
<keyword evidence="14" id="KW-1185">Reference proteome</keyword>
<protein>
    <submittedName>
        <fullName evidence="13">Acyl-CoA desaturase</fullName>
    </submittedName>
</protein>
<evidence type="ECO:0000256" key="2">
    <source>
        <dbReference type="ARBA" id="ARBA00009295"/>
    </source>
</evidence>
<reference evidence="13" key="1">
    <citation type="submission" date="2020-05" db="EMBL/GenBank/DDBJ databases">
        <title>Mycena genomes resolve the evolution of fungal bioluminescence.</title>
        <authorList>
            <person name="Tsai I.J."/>
        </authorList>
    </citation>
    <scope>NUCLEOTIDE SEQUENCE</scope>
    <source>
        <strain evidence="13">160909Yilan</strain>
    </source>
</reference>
<evidence type="ECO:0000256" key="6">
    <source>
        <dbReference type="ARBA" id="ARBA00022989"/>
    </source>
</evidence>
<evidence type="ECO:0000256" key="1">
    <source>
        <dbReference type="ARBA" id="ARBA00004141"/>
    </source>
</evidence>